<gene>
    <name evidence="1" type="ORF">ALC56_12454</name>
</gene>
<reference evidence="1 2" key="1">
    <citation type="submission" date="2016-03" db="EMBL/GenBank/DDBJ databases">
        <title>Trachymyrmex septentrionalis WGS genome.</title>
        <authorList>
            <person name="Nygaard S."/>
            <person name="Hu H."/>
            <person name="Boomsma J."/>
            <person name="Zhang G."/>
        </authorList>
    </citation>
    <scope>NUCLEOTIDE SEQUENCE [LARGE SCALE GENOMIC DNA]</scope>
    <source>
        <strain evidence="1">Tsep2-gDNA-1</strain>
        <tissue evidence="1">Whole body</tissue>
    </source>
</reference>
<dbReference type="EMBL" id="KQ981906">
    <property type="protein sequence ID" value="KYN33305.1"/>
    <property type="molecule type" value="Genomic_DNA"/>
</dbReference>
<organism evidence="1 2">
    <name type="scientific">Trachymyrmex septentrionalis</name>
    <dbReference type="NCBI Taxonomy" id="34720"/>
    <lineage>
        <taxon>Eukaryota</taxon>
        <taxon>Metazoa</taxon>
        <taxon>Ecdysozoa</taxon>
        <taxon>Arthropoda</taxon>
        <taxon>Hexapoda</taxon>
        <taxon>Insecta</taxon>
        <taxon>Pterygota</taxon>
        <taxon>Neoptera</taxon>
        <taxon>Endopterygota</taxon>
        <taxon>Hymenoptera</taxon>
        <taxon>Apocrita</taxon>
        <taxon>Aculeata</taxon>
        <taxon>Formicoidea</taxon>
        <taxon>Formicidae</taxon>
        <taxon>Myrmicinae</taxon>
        <taxon>Trachymyrmex</taxon>
    </lineage>
</organism>
<keyword evidence="2" id="KW-1185">Reference proteome</keyword>
<sequence length="116" mass="12789">MDANVKRRRGWSNERGGVSSTWINTEERAGASTFCEKQYSRVADTRRTLSTVDPSCKGPKVGTGSPSLSAGVLLRPHLEEGCESPADRERRIVRSRARRALPASACLMHFSLIFVP</sequence>
<dbReference type="Proteomes" id="UP000078541">
    <property type="component" value="Unassembled WGS sequence"/>
</dbReference>
<accession>A0A195EYE2</accession>
<evidence type="ECO:0000313" key="1">
    <source>
        <dbReference type="EMBL" id="KYN33305.1"/>
    </source>
</evidence>
<protein>
    <submittedName>
        <fullName evidence="1">Uncharacterized protein</fullName>
    </submittedName>
</protein>
<proteinExistence type="predicted"/>
<name>A0A195EYE2_9HYME</name>
<evidence type="ECO:0000313" key="2">
    <source>
        <dbReference type="Proteomes" id="UP000078541"/>
    </source>
</evidence>
<dbReference type="AlphaFoldDB" id="A0A195EYE2"/>